<accession>I3YJJ3</accession>
<dbReference type="HOGENOM" id="CLU_051131_0_0_10"/>
<dbReference type="EMBL" id="CP003274">
    <property type="protein sequence ID" value="AFL77161.1"/>
    <property type="molecule type" value="Genomic_DNA"/>
</dbReference>
<sequence>MGKNKAARKAAPDFESRTYESLMAAARAAKTIEQKRGVLIQLNEVAARLSQKDIATWRQAWQMALNVENPKRGRLYDCYTDALIDLHLTGCIGQRDGKTLQKKFVLKTEDGKEDDTAMKIFERQWFADFVSYVLESRYWGHSLIQLGDVTTVNGVRTFTDVSLVPRKHVIQEYGVIVKDAGDDPQQGVSYRTGGLEKWCVEVGKPRDLGLLLKCVPQAFSKKNMLAYWDVFGEIFGMPIRIAKTAAQTGSERSRIESMLANMGAAAWGLFPDGTDIDIKESSRGDAFNVYDKRIDRANSEMSKGVLNQTMTIDSGSSLSQSEVHLEVFGNVCAADATMVKNIVNDKLIPLMIEHGFPLQGLIFDWDEAASFTPSERREMERVVLQYYDVDPQYFIDRYKIPITAKRADGFFE</sequence>
<dbReference type="PATRIC" id="fig|679935.3.peg.731"/>
<proteinExistence type="predicted"/>
<dbReference type="InterPro" id="IPR009279">
    <property type="entry name" value="Portal_Mu"/>
</dbReference>
<dbReference type="RefSeq" id="WP_014774845.1">
    <property type="nucleotide sequence ID" value="NC_018011.1"/>
</dbReference>
<evidence type="ECO:0000313" key="2">
    <source>
        <dbReference type="Proteomes" id="UP000006052"/>
    </source>
</evidence>
<dbReference type="AlphaFoldDB" id="I3YJJ3"/>
<gene>
    <name evidence="1" type="ordered locus">Alfi_0787</name>
</gene>
<dbReference type="eggNOG" id="COG4383">
    <property type="taxonomic scope" value="Bacteria"/>
</dbReference>
<evidence type="ECO:0000313" key="1">
    <source>
        <dbReference type="EMBL" id="AFL77161.1"/>
    </source>
</evidence>
<dbReference type="Proteomes" id="UP000006052">
    <property type="component" value="Chromosome"/>
</dbReference>
<dbReference type="STRING" id="679935.Alfi_0787"/>
<reference evidence="2" key="1">
    <citation type="journal article" date="2013" name="Stand. Genomic Sci.">
        <title>Complete genome sequence of the bile-resistant pigment-producing anaerobe Alistipes finegoldii type strain (AHN2437(T)).</title>
        <authorList>
            <person name="Mavromatis K."/>
            <person name="Stackebrandt E."/>
            <person name="Munk C."/>
            <person name="Lapidus A."/>
            <person name="Nolan M."/>
            <person name="Lucas S."/>
            <person name="Hammon N."/>
            <person name="Deshpande S."/>
            <person name="Cheng J.F."/>
            <person name="Tapia R."/>
            <person name="Goodwin L.A."/>
            <person name="Pitluck S."/>
            <person name="Liolios K."/>
            <person name="Pagani I."/>
            <person name="Ivanova N."/>
            <person name="Mikhailova N."/>
            <person name="Huntemann M."/>
            <person name="Pati A."/>
            <person name="Chen A."/>
            <person name="Palaniappan K."/>
            <person name="Land M."/>
            <person name="Hauser L."/>
            <person name="Rohde M."/>
            <person name="Gronow S."/>
            <person name="Goker M."/>
            <person name="Detter J.C."/>
            <person name="Bristow J."/>
            <person name="Eisen J.A."/>
            <person name="Markowitz V."/>
            <person name="Hugenholtz P."/>
            <person name="Kyrpides N.C."/>
            <person name="Klenk H.P."/>
            <person name="Woyke T."/>
        </authorList>
    </citation>
    <scope>NUCLEOTIDE SEQUENCE</scope>
    <source>
        <strain evidence="2">DSM 17242 / JCM 16770 / AHN 2437 / CCUG 46020 / CIP 107999</strain>
    </source>
</reference>
<name>I3YJJ3_ALIFI</name>
<dbReference type="KEGG" id="afd:Alfi_0787"/>
<dbReference type="Pfam" id="PF06074">
    <property type="entry name" value="Portal_Mu"/>
    <property type="match status" value="1"/>
</dbReference>
<organism evidence="1 2">
    <name type="scientific">Alistipes finegoldii (strain DSM 17242 / JCM 16770 / CCUG 46020 / CIP 107999 / KCTC 15236 / AHN 2437)</name>
    <dbReference type="NCBI Taxonomy" id="679935"/>
    <lineage>
        <taxon>Bacteria</taxon>
        <taxon>Pseudomonadati</taxon>
        <taxon>Bacteroidota</taxon>
        <taxon>Bacteroidia</taxon>
        <taxon>Bacteroidales</taxon>
        <taxon>Rikenellaceae</taxon>
        <taxon>Alistipes</taxon>
    </lineage>
</organism>
<protein>
    <submittedName>
        <fullName evidence="1">Mu-like prophage protein gp29</fullName>
    </submittedName>
</protein>